<organism evidence="2 3">
    <name type="scientific">Chara braunii</name>
    <name type="common">Braun's stonewort</name>
    <dbReference type="NCBI Taxonomy" id="69332"/>
    <lineage>
        <taxon>Eukaryota</taxon>
        <taxon>Viridiplantae</taxon>
        <taxon>Streptophyta</taxon>
        <taxon>Charophyceae</taxon>
        <taxon>Charales</taxon>
        <taxon>Characeae</taxon>
        <taxon>Chara</taxon>
    </lineage>
</organism>
<name>A0A388JY88_CHABU</name>
<feature type="compositionally biased region" description="Basic and acidic residues" evidence="1">
    <location>
        <begin position="263"/>
        <end position="272"/>
    </location>
</feature>
<dbReference type="EMBL" id="BFEA01000032">
    <property type="protein sequence ID" value="GBG62770.1"/>
    <property type="molecule type" value="Genomic_DNA"/>
</dbReference>
<evidence type="ECO:0000313" key="3">
    <source>
        <dbReference type="Proteomes" id="UP000265515"/>
    </source>
</evidence>
<feature type="compositionally biased region" description="Basic and acidic residues" evidence="1">
    <location>
        <begin position="323"/>
        <end position="333"/>
    </location>
</feature>
<feature type="region of interest" description="Disordered" evidence="1">
    <location>
        <begin position="323"/>
        <end position="394"/>
    </location>
</feature>
<protein>
    <submittedName>
        <fullName evidence="2">Uncharacterized protein</fullName>
    </submittedName>
</protein>
<accession>A0A388JY88</accession>
<proteinExistence type="predicted"/>
<dbReference type="Proteomes" id="UP000265515">
    <property type="component" value="Unassembled WGS sequence"/>
</dbReference>
<feature type="region of interest" description="Disordered" evidence="1">
    <location>
        <begin position="408"/>
        <end position="441"/>
    </location>
</feature>
<evidence type="ECO:0000313" key="2">
    <source>
        <dbReference type="EMBL" id="GBG62770.1"/>
    </source>
</evidence>
<keyword evidence="3" id="KW-1185">Reference proteome</keyword>
<comment type="caution">
    <text evidence="2">The sequence shown here is derived from an EMBL/GenBank/DDBJ whole genome shotgun (WGS) entry which is preliminary data.</text>
</comment>
<evidence type="ECO:0000256" key="1">
    <source>
        <dbReference type="SAM" id="MobiDB-lite"/>
    </source>
</evidence>
<feature type="compositionally biased region" description="Basic and acidic residues" evidence="1">
    <location>
        <begin position="416"/>
        <end position="427"/>
    </location>
</feature>
<gene>
    <name evidence="2" type="ORF">CBR_g32359</name>
</gene>
<feature type="region of interest" description="Disordered" evidence="1">
    <location>
        <begin position="196"/>
        <end position="298"/>
    </location>
</feature>
<feature type="compositionally biased region" description="Basic and acidic residues" evidence="1">
    <location>
        <begin position="359"/>
        <end position="370"/>
    </location>
</feature>
<dbReference type="Gramene" id="GBG62770">
    <property type="protein sequence ID" value="GBG62770"/>
    <property type="gene ID" value="CBR_g32359"/>
</dbReference>
<feature type="compositionally biased region" description="Polar residues" evidence="1">
    <location>
        <begin position="273"/>
        <end position="286"/>
    </location>
</feature>
<dbReference type="AlphaFoldDB" id="A0A388JY88"/>
<reference evidence="2 3" key="1">
    <citation type="journal article" date="2018" name="Cell">
        <title>The Chara Genome: Secondary Complexity and Implications for Plant Terrestrialization.</title>
        <authorList>
            <person name="Nishiyama T."/>
            <person name="Sakayama H."/>
            <person name="Vries J.D."/>
            <person name="Buschmann H."/>
            <person name="Saint-Marcoux D."/>
            <person name="Ullrich K.K."/>
            <person name="Haas F.B."/>
            <person name="Vanderstraeten L."/>
            <person name="Becker D."/>
            <person name="Lang D."/>
            <person name="Vosolsobe S."/>
            <person name="Rombauts S."/>
            <person name="Wilhelmsson P.K.I."/>
            <person name="Janitza P."/>
            <person name="Kern R."/>
            <person name="Heyl A."/>
            <person name="Rumpler F."/>
            <person name="Villalobos L.I.A.C."/>
            <person name="Clay J.M."/>
            <person name="Skokan R."/>
            <person name="Toyoda A."/>
            <person name="Suzuki Y."/>
            <person name="Kagoshima H."/>
            <person name="Schijlen E."/>
            <person name="Tajeshwar N."/>
            <person name="Catarino B."/>
            <person name="Hetherington A.J."/>
            <person name="Saltykova A."/>
            <person name="Bonnot C."/>
            <person name="Breuninger H."/>
            <person name="Symeonidi A."/>
            <person name="Radhakrishnan G.V."/>
            <person name="Van Nieuwerburgh F."/>
            <person name="Deforce D."/>
            <person name="Chang C."/>
            <person name="Karol K.G."/>
            <person name="Hedrich R."/>
            <person name="Ulvskov P."/>
            <person name="Glockner G."/>
            <person name="Delwiche C.F."/>
            <person name="Petrasek J."/>
            <person name="Van de Peer Y."/>
            <person name="Friml J."/>
            <person name="Beilby M."/>
            <person name="Dolan L."/>
            <person name="Kohara Y."/>
            <person name="Sugano S."/>
            <person name="Fujiyama A."/>
            <person name="Delaux P.-M."/>
            <person name="Quint M."/>
            <person name="TheiBen G."/>
            <person name="Hagemann M."/>
            <person name="Harholt J."/>
            <person name="Dunand C."/>
            <person name="Zachgo S."/>
            <person name="Langdale J."/>
            <person name="Maumus F."/>
            <person name="Straeten D.V.D."/>
            <person name="Gould S.B."/>
            <person name="Rensing S.A."/>
        </authorList>
    </citation>
    <scope>NUCLEOTIDE SEQUENCE [LARGE SCALE GENOMIC DNA]</scope>
    <source>
        <strain evidence="2 3">S276</strain>
    </source>
</reference>
<feature type="compositionally biased region" description="Basic and acidic residues" evidence="1">
    <location>
        <begin position="221"/>
        <end position="246"/>
    </location>
</feature>
<sequence>MTFLENRPLGTEPPMEVAGGVKINLPTANEVQRPVTDWIGIELMKNTVYLVTKVEWRANEDGEWNPDPRGHVRTEGWLYMLEDGWRAFRVLLASGEDPVSLFEGAWQLVWQAGFEFADPEFDDVTANLRVVMAGRFNLSCENVRMRLPPFLQEQLGGLELVRRAVADLAYLTFEEAMVHREYYRAFLEMGPFSGEQRVGKGIASEEEAEGLRSKGSQGTDRGVERNEGSIRDRESAKPEGTREDGKNLSTGESSAKVGGSKRGPQENKEGRDNGTSSPRNSEGTTPKKTKVSDARRKLAEIQKRTAEYKARLIEDMMAGNERDLLGEGSREQCRASQGKVRHGGKDNSRRGTPNKKGKEKGDSPTVEAEKATTPPTMDSGASRLPATPKVTKGCDGLWNLRERVLRWFDPEGTPKAGEKQRDNKEGEGTSAVGEAGSSEGVLKRIVVTLTRTLNRNQG</sequence>